<feature type="transmembrane region" description="Helical" evidence="1">
    <location>
        <begin position="69"/>
        <end position="87"/>
    </location>
</feature>
<feature type="transmembrane region" description="Helical" evidence="1">
    <location>
        <begin position="6"/>
        <end position="28"/>
    </location>
</feature>
<dbReference type="AlphaFoldDB" id="A0A147GV73"/>
<accession>A0A147GV73</accession>
<feature type="transmembrane region" description="Helical" evidence="1">
    <location>
        <begin position="40"/>
        <end position="63"/>
    </location>
</feature>
<protein>
    <submittedName>
        <fullName evidence="2">Uncharacterized protein</fullName>
    </submittedName>
</protein>
<keyword evidence="3" id="KW-1185">Reference proteome</keyword>
<gene>
    <name evidence="2" type="ORF">NS331_12100</name>
</gene>
<dbReference type="Proteomes" id="UP000072741">
    <property type="component" value="Unassembled WGS sequence"/>
</dbReference>
<proteinExistence type="predicted"/>
<comment type="caution">
    <text evidence="2">The sequence shown here is derived from an EMBL/GenBank/DDBJ whole genome shotgun (WGS) entry which is preliminary data.</text>
</comment>
<keyword evidence="1" id="KW-0812">Transmembrane</keyword>
<evidence type="ECO:0000313" key="2">
    <source>
        <dbReference type="EMBL" id="KTT21411.1"/>
    </source>
</evidence>
<keyword evidence="1" id="KW-0472">Membrane</keyword>
<dbReference type="RefSeq" id="WP_058642244.1">
    <property type="nucleotide sequence ID" value="NZ_LDSL01000070.1"/>
</dbReference>
<dbReference type="EMBL" id="LDSL01000070">
    <property type="protein sequence ID" value="KTT21411.1"/>
    <property type="molecule type" value="Genomic_DNA"/>
</dbReference>
<sequence length="91" mass="9500">MSPLQLLDHLLNFVAPAVAVAVLLALALRGLHRARSLRVPLWKQIAITTGAGVATLLGGLVLTGHDGRMASYAALVLVAGTVQWALLRGGR</sequence>
<reference evidence="2 3" key="1">
    <citation type="journal article" date="2016" name="Front. Microbiol.">
        <title>Genomic Resource of Rice Seed Associated Bacteria.</title>
        <authorList>
            <person name="Midha S."/>
            <person name="Bansal K."/>
            <person name="Sharma S."/>
            <person name="Kumar N."/>
            <person name="Patil P.P."/>
            <person name="Chaudhry V."/>
            <person name="Patil P.B."/>
        </authorList>
    </citation>
    <scope>NUCLEOTIDE SEQUENCE [LARGE SCALE GENOMIC DNA]</scope>
    <source>
        <strain evidence="2 3">NS331</strain>
    </source>
</reference>
<evidence type="ECO:0000256" key="1">
    <source>
        <dbReference type="SAM" id="Phobius"/>
    </source>
</evidence>
<evidence type="ECO:0000313" key="3">
    <source>
        <dbReference type="Proteomes" id="UP000072741"/>
    </source>
</evidence>
<keyword evidence="1" id="KW-1133">Transmembrane helix</keyword>
<organism evidence="2 3">
    <name type="scientific">Pseudacidovorax intermedius</name>
    <dbReference type="NCBI Taxonomy" id="433924"/>
    <lineage>
        <taxon>Bacteria</taxon>
        <taxon>Pseudomonadati</taxon>
        <taxon>Pseudomonadota</taxon>
        <taxon>Betaproteobacteria</taxon>
        <taxon>Burkholderiales</taxon>
        <taxon>Comamonadaceae</taxon>
        <taxon>Pseudacidovorax</taxon>
    </lineage>
</organism>
<name>A0A147GV73_9BURK</name>